<proteinExistence type="predicted"/>
<dbReference type="Gene3D" id="3.40.630.30">
    <property type="match status" value="1"/>
</dbReference>
<dbReference type="GeneID" id="35604489"/>
<dbReference type="AlphaFoldDB" id="A0A2D3VM03"/>
<dbReference type="EMBL" id="FJUY01000017">
    <property type="protein sequence ID" value="CZT23704.1"/>
    <property type="molecule type" value="Genomic_DNA"/>
</dbReference>
<accession>A0A2D3VM03</accession>
<evidence type="ECO:0008006" key="3">
    <source>
        <dbReference type="Google" id="ProtNLM"/>
    </source>
</evidence>
<dbReference type="InterPro" id="IPR016181">
    <property type="entry name" value="Acyl_CoA_acyltransferase"/>
</dbReference>
<organism evidence="1 2">
    <name type="scientific">Ramularia collo-cygni</name>
    <dbReference type="NCBI Taxonomy" id="112498"/>
    <lineage>
        <taxon>Eukaryota</taxon>
        <taxon>Fungi</taxon>
        <taxon>Dikarya</taxon>
        <taxon>Ascomycota</taxon>
        <taxon>Pezizomycotina</taxon>
        <taxon>Dothideomycetes</taxon>
        <taxon>Dothideomycetidae</taxon>
        <taxon>Mycosphaerellales</taxon>
        <taxon>Mycosphaerellaceae</taxon>
        <taxon>Ramularia</taxon>
    </lineage>
</organism>
<keyword evidence="2" id="KW-1185">Reference proteome</keyword>
<reference evidence="1 2" key="1">
    <citation type="submission" date="2016-03" db="EMBL/GenBank/DDBJ databases">
        <authorList>
            <person name="Ploux O."/>
        </authorList>
    </citation>
    <scope>NUCLEOTIDE SEQUENCE [LARGE SCALE GENOMIC DNA]</scope>
    <source>
        <strain evidence="1 2">URUG2</strain>
    </source>
</reference>
<sequence>MFTLRAATLADLPQLVKLASPPFATGAMQEAGLVFSRHEIETYLAWRLPRLLSDPAVVILVLLFHPVNSFKKVSAKPVGCTIVRLGSARASPGLPYRDVMSIFATRTISDMLVWPDTHVAEVHSRFEAVRAQLEASLPQDRSAVLFYHIDPEFQGIGLGTTMLSDAVVQIAELDTRKAPLMAVLRDADVGFGQIAGFQSVKGLGGLKLYESSALASG</sequence>
<gene>
    <name evidence="1" type="ORF">RCC_09418</name>
</gene>
<evidence type="ECO:0000313" key="1">
    <source>
        <dbReference type="EMBL" id="CZT23704.1"/>
    </source>
</evidence>
<dbReference type="OrthoDB" id="3937649at2759"/>
<dbReference type="SUPFAM" id="SSF55729">
    <property type="entry name" value="Acyl-CoA N-acyltransferases (Nat)"/>
    <property type="match status" value="1"/>
</dbReference>
<evidence type="ECO:0000313" key="2">
    <source>
        <dbReference type="Proteomes" id="UP000225277"/>
    </source>
</evidence>
<dbReference type="RefSeq" id="XP_023630428.1">
    <property type="nucleotide sequence ID" value="XM_023774660.1"/>
</dbReference>
<protein>
    <recommendedName>
        <fullName evidence="3">N-acetyltransferase domain-containing protein</fullName>
    </recommendedName>
</protein>
<name>A0A2D3VM03_9PEZI</name>
<dbReference type="Proteomes" id="UP000225277">
    <property type="component" value="Unassembled WGS sequence"/>
</dbReference>